<keyword evidence="3" id="KW-0540">Nuclease</keyword>
<dbReference type="InterPro" id="IPR050079">
    <property type="entry name" value="DEAD_box_RNA_helicase"/>
</dbReference>
<dbReference type="PANTHER" id="PTHR47959:SF16">
    <property type="entry name" value="CRISPR-ASSOCIATED NUCLEASE_HELICASE CAS3-RELATED"/>
    <property type="match status" value="1"/>
</dbReference>
<dbReference type="Pfam" id="PF22590">
    <property type="entry name" value="Cas3-like_C_2"/>
    <property type="match status" value="1"/>
</dbReference>
<feature type="domain" description="Helicase ATP-binding" evidence="11">
    <location>
        <begin position="238"/>
        <end position="421"/>
    </location>
</feature>
<comment type="caution">
    <text evidence="13">The sequence shown here is derived from an EMBL/GenBank/DDBJ whole genome shotgun (WGS) entry which is preliminary data.</text>
</comment>
<keyword evidence="6" id="KW-0378">Hydrolase</keyword>
<keyword evidence="9" id="KW-0051">Antiviral defense</keyword>
<evidence type="ECO:0000256" key="8">
    <source>
        <dbReference type="ARBA" id="ARBA00022840"/>
    </source>
</evidence>
<dbReference type="NCBIfam" id="TIGR01596">
    <property type="entry name" value="cas3_HD"/>
    <property type="match status" value="1"/>
</dbReference>
<evidence type="ECO:0000259" key="12">
    <source>
        <dbReference type="PROSITE" id="PS51643"/>
    </source>
</evidence>
<dbReference type="PROSITE" id="PS51192">
    <property type="entry name" value="HELICASE_ATP_BIND_1"/>
    <property type="match status" value="1"/>
</dbReference>
<keyword evidence="5" id="KW-0547">Nucleotide-binding</keyword>
<dbReference type="Gene3D" id="3.40.50.300">
    <property type="entry name" value="P-loop containing nucleotide triphosphate hydrolases"/>
    <property type="match status" value="2"/>
</dbReference>
<proteinExistence type="inferred from homology"/>
<dbReference type="EMBL" id="JAHBCL010000001">
    <property type="protein sequence ID" value="MBS7525164.1"/>
    <property type="molecule type" value="Genomic_DNA"/>
</dbReference>
<evidence type="ECO:0000256" key="10">
    <source>
        <dbReference type="ARBA" id="ARBA00038437"/>
    </source>
</evidence>
<dbReference type="SUPFAM" id="SSF52540">
    <property type="entry name" value="P-loop containing nucleoside triphosphate hydrolases"/>
    <property type="match status" value="1"/>
</dbReference>
<evidence type="ECO:0000313" key="13">
    <source>
        <dbReference type="EMBL" id="MBS7525164.1"/>
    </source>
</evidence>
<feature type="domain" description="HD Cas3-type" evidence="12">
    <location>
        <begin position="22"/>
        <end position="180"/>
    </location>
</feature>
<evidence type="ECO:0000256" key="1">
    <source>
        <dbReference type="ARBA" id="ARBA00006847"/>
    </source>
</evidence>
<sequence length="765" mass="87936">MAQLFLAKTFEQKTIESHTLDLMYHYNYLKAHFPAFLSESVYQMLETAVWFHDIGKVNRRFQNKLYEKLSLPLMPLNDASIDEIPHGYLSPCFMDVNAMDRDFGEDGTEIIITAVMMHHARDAFSKVMRENIKNVLLQELSEDIAEFPMTLPQYFNDRPTTDFYGISESMLNEPVLSEKAINYVKVKGYLNKLDYVASAFGQDSTIEKPHAVNGLTLDAMIIDTFQKNDHQLRALQAYLYENRNRSGIVIASTGLGKTEAALLWLSQSKGFFTLPLKVSINAIYERVKKTYGYTPVELVHSGMADYFLKESGQGDDYLEGDIGNRMNEARLFLSPLTVTTVDQIFKCVYLYNGFELILAQLSHSKIIIDEIQMYDSKILACLIRGLQLIKAYGGQYLVMTATLPEYVVSLMKSSGVIDKDTFFETFLLEAEQCEQRHLLKLEPHSAIPYDAICEQGEKRKVLVIANTVSAAKTIYQCLIDKKESRGMHTPLYLLHSQYIQRDRALLEADVQAFTNSPEKQSIPGIWVATQIVEASLDIDFDVLYTEMCSIDSFIQRMGRVYRRRYRSHEEGPNVIVLNTRNTGHDKVIDSEIYNASWRALTSYDGQWLNEQDKQAMINAVFNEALNPDIKKYKARVQTHLNELSALKLYDAAKKTVEATFREIDNVTCMPIDIYYELVKSGEFEKLMNALENRSNQTAYLEARETLMRHTLSLRRSQMKYYRQANDDMLIKYGVFITDCRYEFNETTRCGRGLLFDEANPEDAFL</sequence>
<evidence type="ECO:0000256" key="7">
    <source>
        <dbReference type="ARBA" id="ARBA00022806"/>
    </source>
</evidence>
<keyword evidence="7" id="KW-0347">Helicase</keyword>
<keyword evidence="8" id="KW-0067">ATP-binding</keyword>
<dbReference type="Gene3D" id="1.10.3210.30">
    <property type="match status" value="1"/>
</dbReference>
<dbReference type="InterPro" id="IPR014001">
    <property type="entry name" value="Helicase_ATP-bd"/>
</dbReference>
<comment type="similarity">
    <text evidence="1">In the N-terminal section; belongs to the CRISPR-associated nuclease Cas3-HD family.</text>
</comment>
<dbReference type="InterPro" id="IPR027417">
    <property type="entry name" value="P-loop_NTPase"/>
</dbReference>
<gene>
    <name evidence="13" type="primary">cas3</name>
    <name evidence="13" type="ORF">KHM83_00590</name>
</gene>
<comment type="similarity">
    <text evidence="2">In the central section; belongs to the CRISPR-associated helicase Cas3 family.</text>
</comment>
<organism evidence="13 14">
    <name type="scientific">Fusibacter paucivorans</name>
    <dbReference type="NCBI Taxonomy" id="76009"/>
    <lineage>
        <taxon>Bacteria</taxon>
        <taxon>Bacillati</taxon>
        <taxon>Bacillota</taxon>
        <taxon>Clostridia</taxon>
        <taxon>Eubacteriales</taxon>
        <taxon>Eubacteriales Family XII. Incertae Sedis</taxon>
        <taxon>Fusibacter</taxon>
    </lineage>
</organism>
<evidence type="ECO:0000256" key="9">
    <source>
        <dbReference type="ARBA" id="ARBA00023118"/>
    </source>
</evidence>
<evidence type="ECO:0000259" key="11">
    <source>
        <dbReference type="PROSITE" id="PS51192"/>
    </source>
</evidence>
<dbReference type="Proteomes" id="UP000746471">
    <property type="component" value="Unassembled WGS sequence"/>
</dbReference>
<reference evidence="13 14" key="1">
    <citation type="submission" date="2021-05" db="EMBL/GenBank/DDBJ databases">
        <title>Fusibacter ferrireducens sp. nov., an anaerobic, sulfur- and Fe-reducing bacterium isolated from the mangrove sediment.</title>
        <authorList>
            <person name="Qiu D."/>
        </authorList>
    </citation>
    <scope>NUCLEOTIDE SEQUENCE [LARGE SCALE GENOMIC DNA]</scope>
    <source>
        <strain evidence="13 14">DSM 12116</strain>
    </source>
</reference>
<evidence type="ECO:0000256" key="2">
    <source>
        <dbReference type="ARBA" id="ARBA00009046"/>
    </source>
</evidence>
<dbReference type="PROSITE" id="PS51643">
    <property type="entry name" value="HD_CAS3"/>
    <property type="match status" value="1"/>
</dbReference>
<dbReference type="NCBIfam" id="TIGR01587">
    <property type="entry name" value="cas3_core"/>
    <property type="match status" value="1"/>
</dbReference>
<dbReference type="InterPro" id="IPR054712">
    <property type="entry name" value="Cas3-like_dom"/>
</dbReference>
<dbReference type="InterPro" id="IPR011545">
    <property type="entry name" value="DEAD/DEAH_box_helicase_dom"/>
</dbReference>
<dbReference type="InterPro" id="IPR006483">
    <property type="entry name" value="CRISPR-assoc_Cas3_HD"/>
</dbReference>
<dbReference type="Pfam" id="PF00270">
    <property type="entry name" value="DEAD"/>
    <property type="match status" value="1"/>
</dbReference>
<keyword evidence="14" id="KW-1185">Reference proteome</keyword>
<dbReference type="SMART" id="SM00490">
    <property type="entry name" value="HELICc"/>
    <property type="match status" value="1"/>
</dbReference>
<dbReference type="Pfam" id="PF18019">
    <property type="entry name" value="Cas3_HD"/>
    <property type="match status" value="1"/>
</dbReference>
<comment type="similarity">
    <text evidence="10">Belongs to the DEAD box helicase family.</text>
</comment>
<protein>
    <submittedName>
        <fullName evidence="13">CRISPR-associated helicase Cas3</fullName>
    </submittedName>
</protein>
<evidence type="ECO:0000256" key="4">
    <source>
        <dbReference type="ARBA" id="ARBA00022723"/>
    </source>
</evidence>
<evidence type="ECO:0000256" key="6">
    <source>
        <dbReference type="ARBA" id="ARBA00022801"/>
    </source>
</evidence>
<evidence type="ECO:0000313" key="14">
    <source>
        <dbReference type="Proteomes" id="UP000746471"/>
    </source>
</evidence>
<dbReference type="RefSeq" id="WP_213234949.1">
    <property type="nucleotide sequence ID" value="NZ_JAHBCL010000001.1"/>
</dbReference>
<name>A0ABS5PJC5_9FIRM</name>
<evidence type="ECO:0000256" key="5">
    <source>
        <dbReference type="ARBA" id="ARBA00022741"/>
    </source>
</evidence>
<dbReference type="CDD" id="cd09641">
    <property type="entry name" value="Cas3''_I"/>
    <property type="match status" value="1"/>
</dbReference>
<accession>A0ABS5PJC5</accession>
<keyword evidence="4" id="KW-0479">Metal-binding</keyword>
<dbReference type="SMART" id="SM00487">
    <property type="entry name" value="DEXDc"/>
    <property type="match status" value="1"/>
</dbReference>
<dbReference type="PANTHER" id="PTHR47959">
    <property type="entry name" value="ATP-DEPENDENT RNA HELICASE RHLE-RELATED"/>
    <property type="match status" value="1"/>
</dbReference>
<dbReference type="InterPro" id="IPR038257">
    <property type="entry name" value="CRISPR-assoc_Cas3_HD_sf"/>
</dbReference>
<dbReference type="InterPro" id="IPR001650">
    <property type="entry name" value="Helicase_C-like"/>
</dbReference>
<evidence type="ECO:0000256" key="3">
    <source>
        <dbReference type="ARBA" id="ARBA00022722"/>
    </source>
</evidence>
<dbReference type="InterPro" id="IPR006474">
    <property type="entry name" value="Helicase_Cas3_CRISPR-ass_core"/>
</dbReference>